<dbReference type="NCBIfam" id="TIGR01139">
    <property type="entry name" value="cysK"/>
    <property type="match status" value="1"/>
</dbReference>
<dbReference type="InterPro" id="IPR014025">
    <property type="entry name" value="Glutaredoxin_subgr"/>
</dbReference>
<dbReference type="SUPFAM" id="SSF53686">
    <property type="entry name" value="Tryptophan synthase beta subunit-like PLP-dependent enzymes"/>
    <property type="match status" value="1"/>
</dbReference>
<evidence type="ECO:0000256" key="7">
    <source>
        <dbReference type="ARBA" id="ARBA00022679"/>
    </source>
</evidence>
<dbReference type="PRINTS" id="PR00160">
    <property type="entry name" value="GLUTAREDOXIN"/>
</dbReference>
<dbReference type="Pfam" id="PF00291">
    <property type="entry name" value="PALP"/>
    <property type="match status" value="1"/>
</dbReference>
<keyword evidence="11 16" id="KW-0198">Cysteine biosynthesis</keyword>
<dbReference type="NCBIfam" id="TIGR01136">
    <property type="entry name" value="cysKM"/>
    <property type="match status" value="1"/>
</dbReference>
<dbReference type="Proteomes" id="UP000792063">
    <property type="component" value="Unassembled WGS sequence"/>
</dbReference>
<dbReference type="Proteomes" id="UP000285624">
    <property type="component" value="Unassembled WGS sequence"/>
</dbReference>
<comment type="caution">
    <text evidence="21">The sequence shown here is derived from an EMBL/GenBank/DDBJ whole genome shotgun (WGS) entry which is preliminary data.</text>
</comment>
<feature type="binding site" evidence="14">
    <location>
        <position position="183"/>
    </location>
    <ligand>
        <name>pyridoxal 5'-phosphate</name>
        <dbReference type="ChEBI" id="CHEBI:597326"/>
    </ligand>
</feature>
<dbReference type="InterPro" id="IPR011767">
    <property type="entry name" value="GLR_AS"/>
</dbReference>
<feature type="binding site" evidence="14">
    <location>
        <position position="376"/>
    </location>
    <ligand>
        <name>pyridoxal 5'-phosphate</name>
        <dbReference type="ChEBI" id="CHEBI:597326"/>
    </ligand>
</feature>
<evidence type="ECO:0000256" key="13">
    <source>
        <dbReference type="ARBA" id="ARBA00047931"/>
    </source>
</evidence>
<evidence type="ECO:0000256" key="1">
    <source>
        <dbReference type="ARBA" id="ARBA00001933"/>
    </source>
</evidence>
<evidence type="ECO:0000256" key="11">
    <source>
        <dbReference type="ARBA" id="ARBA00023192"/>
    </source>
</evidence>
<accession>A0A421F5Q0</accession>
<dbReference type="PROSITE" id="PS00901">
    <property type="entry name" value="CYS_SYNTHASE"/>
    <property type="match status" value="1"/>
</dbReference>
<gene>
    <name evidence="21" type="ORF">BBI17_000549</name>
    <name evidence="22" type="ORF">BBO99_00000510</name>
    <name evidence="19" type="ORF">JM16_000553</name>
    <name evidence="20" type="ORF">JM18_000634</name>
</gene>
<evidence type="ECO:0000256" key="9">
    <source>
        <dbReference type="ARBA" id="ARBA00022982"/>
    </source>
</evidence>
<reference evidence="19" key="3">
    <citation type="submission" date="2020-06" db="EMBL/GenBank/DDBJ databases">
        <authorList>
            <person name="Studholme D.J."/>
        </authorList>
    </citation>
    <scope>NUCLEOTIDE SEQUENCE</scope>
    <source>
        <strain evidence="19">NZFS 2646</strain>
        <strain evidence="20">NZFS 3630</strain>
    </source>
</reference>
<dbReference type="EMBL" id="MAYM02001187">
    <property type="protein sequence ID" value="RLN26034.1"/>
    <property type="molecule type" value="Genomic_DNA"/>
</dbReference>
<dbReference type="InterPro" id="IPR011899">
    <property type="entry name" value="Glutaredoxin_euk/vir"/>
</dbReference>
<dbReference type="InterPro" id="IPR036052">
    <property type="entry name" value="TrpB-like_PALP_sf"/>
</dbReference>
<sequence length="431" mass="45456">MGAAGSRENETAALEFVDRMTSENGITVFSKSFCPYCSLAKGVLDEAGVKYHVVELDLKNDVPTGADIQNALATTTGRRTVPNVFIKKDSIGGGTDVQTLFQSGKLTEMLHAAGDMTELIGNTPLVYLNKVTEGCHARIAVKCEFMEPCASVKDRIGLNMILDAENSGRLTKDSHIIEATSGNTGIGLAFVAAIRGYKLTVVMPDTMSLERRTLLKTLGCGVVLTPGEAGITGAFAKVEELLSKEPGKALTMGQFDNPANPQIHFETTGPEVWRDTDGAVDFFVAGVGSGGTLTGTGRYLKPKKATLKIIAVEPEESPVLSGGSRGSHMITGIGAGIVPNVLETDLIDEVVTANSSEAFAMTKRLAMEEGILVGPSSGAAVVASIKIAKRPENAGKLIVAVLPSFGERYLSTALFKEEREFAASLPTSEVP</sequence>
<dbReference type="EMBL" id="JPWV03000006">
    <property type="protein sequence ID" value="KAG2532100.1"/>
    <property type="molecule type" value="Genomic_DNA"/>
</dbReference>
<feature type="binding site" evidence="14">
    <location>
        <begin position="288"/>
        <end position="292"/>
    </location>
    <ligand>
        <name>pyridoxal 5'-phosphate</name>
        <dbReference type="ChEBI" id="CHEBI:597326"/>
    </ligand>
</feature>
<dbReference type="InterPro" id="IPR036249">
    <property type="entry name" value="Thioredoxin-like_sf"/>
</dbReference>
<keyword evidence="23" id="KW-1185">Reference proteome</keyword>
<proteinExistence type="inferred from homology"/>
<evidence type="ECO:0000256" key="8">
    <source>
        <dbReference type="ARBA" id="ARBA00022898"/>
    </source>
</evidence>
<dbReference type="InterPro" id="IPR005859">
    <property type="entry name" value="CysK"/>
</dbReference>
<evidence type="ECO:0000256" key="12">
    <source>
        <dbReference type="ARBA" id="ARBA00023284"/>
    </source>
</evidence>
<dbReference type="STRING" id="325452.A0A421F5Q0"/>
<comment type="cofactor">
    <cofactor evidence="1 14 16">
        <name>pyridoxal 5'-phosphate</name>
        <dbReference type="ChEBI" id="CHEBI:597326"/>
    </cofactor>
</comment>
<dbReference type="AlphaFoldDB" id="A0A421F5Q0"/>
<reference evidence="19" key="1">
    <citation type="journal article" date="2015" name="Genom Data">
        <title>Genome sequences of six Phytophthora species associated with forests in New Zealand.</title>
        <authorList>
            <person name="Studholme D.J."/>
            <person name="McDougal R.L."/>
            <person name="Sambles C."/>
            <person name="Hansen E."/>
            <person name="Hardy G."/>
            <person name="Grant M."/>
            <person name="Ganley R.J."/>
            <person name="Williams N.M."/>
        </authorList>
    </citation>
    <scope>NUCLEOTIDE SEQUENCE</scope>
    <source>
        <strain evidence="19">NZFS 2646</strain>
        <strain evidence="20">NZFS 3630</strain>
    </source>
</reference>
<dbReference type="InterPro" id="IPR050214">
    <property type="entry name" value="Cys_Synth/Cystath_Beta-Synth"/>
</dbReference>
<evidence type="ECO:0000313" key="22">
    <source>
        <dbReference type="EMBL" id="RLN85438.1"/>
    </source>
</evidence>
<keyword evidence="5" id="KW-0813">Transport</keyword>
<evidence type="ECO:0000313" key="24">
    <source>
        <dbReference type="Proteomes" id="UP000285883"/>
    </source>
</evidence>
<evidence type="ECO:0000259" key="17">
    <source>
        <dbReference type="Pfam" id="PF00291"/>
    </source>
</evidence>
<dbReference type="PROSITE" id="PS00195">
    <property type="entry name" value="GLUTAREDOXIN_1"/>
    <property type="match status" value="1"/>
</dbReference>
<evidence type="ECO:0000256" key="16">
    <source>
        <dbReference type="RuleBase" id="RU003985"/>
    </source>
</evidence>
<dbReference type="EMBL" id="JPWU03000005">
    <property type="protein sequence ID" value="KAG2533205.1"/>
    <property type="molecule type" value="Genomic_DNA"/>
</dbReference>
<dbReference type="Gene3D" id="3.40.50.1100">
    <property type="match status" value="2"/>
</dbReference>
<protein>
    <recommendedName>
        <fullName evidence="4 16">Cysteine synthase</fullName>
        <ecNumber evidence="4 16">2.5.1.47</ecNumber>
    </recommendedName>
</protein>
<evidence type="ECO:0000313" key="23">
    <source>
        <dbReference type="Proteomes" id="UP000285624"/>
    </source>
</evidence>
<evidence type="ECO:0000256" key="15">
    <source>
        <dbReference type="PIRSR" id="PIRSR605856-51"/>
    </source>
</evidence>
<evidence type="ECO:0000256" key="4">
    <source>
        <dbReference type="ARBA" id="ARBA00012681"/>
    </source>
</evidence>
<dbReference type="NCBIfam" id="TIGR02180">
    <property type="entry name" value="GRX_euk"/>
    <property type="match status" value="1"/>
</dbReference>
<dbReference type="Proteomes" id="UP000785171">
    <property type="component" value="Unassembled WGS sequence"/>
</dbReference>
<feature type="domain" description="Tryptophan synthase beta chain-like PALP" evidence="17">
    <location>
        <begin position="117"/>
        <end position="403"/>
    </location>
</feature>
<dbReference type="InterPro" id="IPR001926">
    <property type="entry name" value="TrpB-like_PALP"/>
</dbReference>
<dbReference type="InterPro" id="IPR001216">
    <property type="entry name" value="P-phosphate_BS"/>
</dbReference>
<evidence type="ECO:0000256" key="2">
    <source>
        <dbReference type="ARBA" id="ARBA00004962"/>
    </source>
</evidence>
<keyword evidence="6 16" id="KW-0028">Amino-acid biosynthesis</keyword>
<dbReference type="GO" id="GO:0006535">
    <property type="term" value="P:cysteine biosynthetic process from serine"/>
    <property type="evidence" value="ECO:0007669"/>
    <property type="project" value="UniProtKB-UniRule"/>
</dbReference>
<dbReference type="SUPFAM" id="SSF52833">
    <property type="entry name" value="Thioredoxin-like"/>
    <property type="match status" value="1"/>
</dbReference>
<evidence type="ECO:0000259" key="18">
    <source>
        <dbReference type="Pfam" id="PF00462"/>
    </source>
</evidence>
<dbReference type="Proteomes" id="UP000285883">
    <property type="component" value="Unassembled WGS sequence"/>
</dbReference>
<evidence type="ECO:0000256" key="14">
    <source>
        <dbReference type="PIRSR" id="PIRSR605856-50"/>
    </source>
</evidence>
<dbReference type="FunFam" id="3.40.50.1100:FF:000067">
    <property type="entry name" value="Cysteine synthase"/>
    <property type="match status" value="1"/>
</dbReference>
<organism evidence="21 24">
    <name type="scientific">Phytophthora kernoviae</name>
    <dbReference type="NCBI Taxonomy" id="325452"/>
    <lineage>
        <taxon>Eukaryota</taxon>
        <taxon>Sar</taxon>
        <taxon>Stramenopiles</taxon>
        <taxon>Oomycota</taxon>
        <taxon>Peronosporomycetes</taxon>
        <taxon>Peronosporales</taxon>
        <taxon>Peronosporaceae</taxon>
        <taxon>Phytophthora</taxon>
    </lineage>
</organism>
<dbReference type="Pfam" id="PF00462">
    <property type="entry name" value="Glutaredoxin"/>
    <property type="match status" value="1"/>
</dbReference>
<dbReference type="InterPro" id="IPR002109">
    <property type="entry name" value="Glutaredoxin"/>
</dbReference>
<evidence type="ECO:0000256" key="3">
    <source>
        <dbReference type="ARBA" id="ARBA00007103"/>
    </source>
</evidence>
<dbReference type="EC" id="2.5.1.47" evidence="4 16"/>
<dbReference type="PROSITE" id="PS51354">
    <property type="entry name" value="GLUTAREDOXIN_2"/>
    <property type="match status" value="1"/>
</dbReference>
<evidence type="ECO:0000313" key="19">
    <source>
        <dbReference type="EMBL" id="KAG2532100.1"/>
    </source>
</evidence>
<name>A0A421F5Q0_9STRA</name>
<evidence type="ECO:0000313" key="21">
    <source>
        <dbReference type="EMBL" id="RLN26034.1"/>
    </source>
</evidence>
<comment type="pathway">
    <text evidence="2">Amino-acid biosynthesis; L-cysteine biosynthesis; L-cysteine from L-serine: step 2/2.</text>
</comment>
<dbReference type="GO" id="GO:0004124">
    <property type="term" value="F:cysteine synthase activity"/>
    <property type="evidence" value="ECO:0007669"/>
    <property type="project" value="UniProtKB-UniRule"/>
</dbReference>
<comment type="similarity">
    <text evidence="3 16">Belongs to the cysteine synthase/cystathionine beta-synthase family.</text>
</comment>
<dbReference type="CDD" id="cd03419">
    <property type="entry name" value="GRX_GRXh_1_2_like"/>
    <property type="match status" value="1"/>
</dbReference>
<evidence type="ECO:0000256" key="10">
    <source>
        <dbReference type="ARBA" id="ARBA00023157"/>
    </source>
</evidence>
<reference evidence="23 24" key="2">
    <citation type="submission" date="2018-07" db="EMBL/GenBank/DDBJ databases">
        <title>Genome sequencing of oomycete isolates from Chile give support for New Zealand origin for Phytophthora kernoviae and make available the first Nothophytophthora sp. genome.</title>
        <authorList>
            <person name="Studholme D.J."/>
            <person name="Sanfuentes E."/>
            <person name="Panda P."/>
            <person name="Hill R."/>
            <person name="Sambles C."/>
            <person name="Grant M."/>
            <person name="Williams N.M."/>
            <person name="Mcdougal R.L."/>
        </authorList>
    </citation>
    <scope>NUCLEOTIDE SEQUENCE [LARGE SCALE GENOMIC DNA]</scope>
    <source>
        <strain evidence="21">Chile2</strain>
        <strain evidence="22">Chile4</strain>
    </source>
</reference>
<dbReference type="InterPro" id="IPR005856">
    <property type="entry name" value="Cys_synth"/>
</dbReference>
<evidence type="ECO:0000256" key="5">
    <source>
        <dbReference type="ARBA" id="ARBA00022448"/>
    </source>
</evidence>
<evidence type="ECO:0000313" key="20">
    <source>
        <dbReference type="EMBL" id="KAG2533205.1"/>
    </source>
</evidence>
<keyword evidence="9" id="KW-0249">Electron transport</keyword>
<feature type="modified residue" description="N6-(pyridoxal phosphate)lysine" evidence="15">
    <location>
        <position position="153"/>
    </location>
</feature>
<dbReference type="GO" id="GO:0005737">
    <property type="term" value="C:cytoplasm"/>
    <property type="evidence" value="ECO:0007669"/>
    <property type="project" value="UniProtKB-ARBA"/>
</dbReference>
<dbReference type="Gene3D" id="3.40.30.10">
    <property type="entry name" value="Glutaredoxin"/>
    <property type="match status" value="1"/>
</dbReference>
<comment type="catalytic activity">
    <reaction evidence="13 16">
        <text>O-acetyl-L-serine + hydrogen sulfide = L-cysteine + acetate</text>
        <dbReference type="Rhea" id="RHEA:14829"/>
        <dbReference type="ChEBI" id="CHEBI:29919"/>
        <dbReference type="ChEBI" id="CHEBI:30089"/>
        <dbReference type="ChEBI" id="CHEBI:35235"/>
        <dbReference type="ChEBI" id="CHEBI:58340"/>
        <dbReference type="EC" id="2.5.1.47"/>
    </reaction>
</comment>
<dbReference type="PANTHER" id="PTHR10314">
    <property type="entry name" value="CYSTATHIONINE BETA-SYNTHASE"/>
    <property type="match status" value="1"/>
</dbReference>
<keyword evidence="7 16" id="KW-0808">Transferase</keyword>
<feature type="domain" description="Glutaredoxin" evidence="18">
    <location>
        <begin position="26"/>
        <end position="90"/>
    </location>
</feature>
<keyword evidence="12" id="KW-0676">Redox-active center</keyword>
<keyword evidence="8 14" id="KW-0663">Pyridoxal phosphate</keyword>
<dbReference type="CDD" id="cd01561">
    <property type="entry name" value="CBS_like"/>
    <property type="match status" value="1"/>
</dbReference>
<dbReference type="FunFam" id="3.40.30.10:FF:000363">
    <property type="entry name" value="Glutaredoxin"/>
    <property type="match status" value="1"/>
</dbReference>
<evidence type="ECO:0000256" key="6">
    <source>
        <dbReference type="ARBA" id="ARBA00022605"/>
    </source>
</evidence>
<keyword evidence="10" id="KW-1015">Disulfide bond</keyword>
<dbReference type="EMBL" id="MBDN02000008">
    <property type="protein sequence ID" value="RLN85438.1"/>
    <property type="molecule type" value="Genomic_DNA"/>
</dbReference>